<evidence type="ECO:0000313" key="4">
    <source>
        <dbReference type="Proteomes" id="UP000324351"/>
    </source>
</evidence>
<organism evidence="3 4">
    <name type="scientific">Nocardioides antri</name>
    <dbReference type="NCBI Taxonomy" id="2607659"/>
    <lineage>
        <taxon>Bacteria</taxon>
        <taxon>Bacillati</taxon>
        <taxon>Actinomycetota</taxon>
        <taxon>Actinomycetes</taxon>
        <taxon>Propionibacteriales</taxon>
        <taxon>Nocardioidaceae</taxon>
        <taxon>Nocardioides</taxon>
    </lineage>
</organism>
<sequence>MRSPRSRSRPECRNGRSTRWCTVRTERRISTVERDGLVFDVLDEGPLDGEPIVLLHGWPDRPTTWREVTPILNAAGYRTLAKDRRGFAPGARPRRRRDYRLPELAADVATLIDEVGGSAHVVGHDWGAATAWAVAGLHPDHVRTLTAVSVAHPAVFMESMLRSNQLLKSWYMALFNLPVLPELLVRTLPEWFDRQLVKGGMRPEDVARFRHEIIEEGALASSLGCYRAVLLTDPRVTRFRVSAPTTMVWSTDDVALGRWGAEHSEEWVDGPFELVVLDGVSHWIPTEDPEALADAILARVAR</sequence>
<dbReference type="AlphaFoldDB" id="A0A5B1M239"/>
<keyword evidence="4" id="KW-1185">Reference proteome</keyword>
<dbReference type="GO" id="GO:0016787">
    <property type="term" value="F:hydrolase activity"/>
    <property type="evidence" value="ECO:0007669"/>
    <property type="project" value="UniProtKB-KW"/>
</dbReference>
<reference evidence="3 4" key="1">
    <citation type="submission" date="2019-09" db="EMBL/GenBank/DDBJ databases">
        <title>Nocardioides panacisoli sp. nov., isolated from the soil of a ginseng field.</title>
        <authorList>
            <person name="Cho C."/>
        </authorList>
    </citation>
    <scope>NUCLEOTIDE SEQUENCE [LARGE SCALE GENOMIC DNA]</scope>
    <source>
        <strain evidence="3 4">BN140041</strain>
    </source>
</reference>
<dbReference type="InterPro" id="IPR000073">
    <property type="entry name" value="AB_hydrolase_1"/>
</dbReference>
<evidence type="ECO:0000256" key="1">
    <source>
        <dbReference type="ARBA" id="ARBA00022801"/>
    </source>
</evidence>
<dbReference type="PANTHER" id="PTHR43329">
    <property type="entry name" value="EPOXIDE HYDROLASE"/>
    <property type="match status" value="1"/>
</dbReference>
<dbReference type="Proteomes" id="UP000324351">
    <property type="component" value="Unassembled WGS sequence"/>
</dbReference>
<protein>
    <submittedName>
        <fullName evidence="3">Alpha/beta fold hydrolase</fullName>
    </submittedName>
</protein>
<dbReference type="InterPro" id="IPR029058">
    <property type="entry name" value="AB_hydrolase_fold"/>
</dbReference>
<evidence type="ECO:0000313" key="3">
    <source>
        <dbReference type="EMBL" id="KAA1425820.1"/>
    </source>
</evidence>
<dbReference type="InterPro" id="IPR000639">
    <property type="entry name" value="Epox_hydrolase-like"/>
</dbReference>
<accession>A0A5B1M239</accession>
<dbReference type="SUPFAM" id="SSF53474">
    <property type="entry name" value="alpha/beta-Hydrolases"/>
    <property type="match status" value="1"/>
</dbReference>
<gene>
    <name evidence="3" type="ORF">F0U47_15825</name>
</gene>
<dbReference type="EMBL" id="VUJW01000010">
    <property type="protein sequence ID" value="KAA1425820.1"/>
    <property type="molecule type" value="Genomic_DNA"/>
</dbReference>
<name>A0A5B1M239_9ACTN</name>
<dbReference type="PRINTS" id="PR00412">
    <property type="entry name" value="EPOXHYDRLASE"/>
</dbReference>
<dbReference type="Gene3D" id="3.40.50.1820">
    <property type="entry name" value="alpha/beta hydrolase"/>
    <property type="match status" value="1"/>
</dbReference>
<evidence type="ECO:0000259" key="2">
    <source>
        <dbReference type="Pfam" id="PF12697"/>
    </source>
</evidence>
<proteinExistence type="predicted"/>
<keyword evidence="1 3" id="KW-0378">Hydrolase</keyword>
<feature type="domain" description="AB hydrolase-1" evidence="2">
    <location>
        <begin position="52"/>
        <end position="295"/>
    </location>
</feature>
<dbReference type="Pfam" id="PF12697">
    <property type="entry name" value="Abhydrolase_6"/>
    <property type="match status" value="1"/>
</dbReference>
<reference evidence="3 4" key="2">
    <citation type="submission" date="2019-09" db="EMBL/GenBank/DDBJ databases">
        <authorList>
            <person name="Jin C."/>
        </authorList>
    </citation>
    <scope>NUCLEOTIDE SEQUENCE [LARGE SCALE GENOMIC DNA]</scope>
    <source>
        <strain evidence="3 4">BN140041</strain>
    </source>
</reference>
<comment type="caution">
    <text evidence="3">The sequence shown here is derived from an EMBL/GenBank/DDBJ whole genome shotgun (WGS) entry which is preliminary data.</text>
</comment>